<sequence>MIAELKITPLRYVLAVVDHGGFHAASRYLHRTQPALSMAIRELEGRLGEALFEKGTKATLTPYGSYCLPRFRELINQHDRLSRELQARAAREAGQLDMAVVPSVASRLMPKLLSEFVSRYPGIKVGLHDGNADFVREQVISGQVDIGLSSLWGSDEELQFQPLFHDEVGVVCRDDHPLAGRTSLMWQELQGESLIGNGTSRLLQGTAAESLLEMHDLYISNMISLTATLVAGMGVTTLPRLAFPQEYERLRFIELADPSVSREVGLIRRKGYSLSPAAQAMTDFIIESLGASGIPLQ</sequence>
<comment type="caution">
    <text evidence="6">The sequence shown here is derived from an EMBL/GenBank/DDBJ whole genome shotgun (WGS) entry which is preliminary data.</text>
</comment>
<dbReference type="Pfam" id="PF03466">
    <property type="entry name" value="LysR_substrate"/>
    <property type="match status" value="1"/>
</dbReference>
<evidence type="ECO:0000259" key="5">
    <source>
        <dbReference type="PROSITE" id="PS50931"/>
    </source>
</evidence>
<dbReference type="InterPro" id="IPR000847">
    <property type="entry name" value="LysR_HTH_N"/>
</dbReference>
<reference evidence="6 7" key="1">
    <citation type="submission" date="2019-07" db="EMBL/GenBank/DDBJ databases">
        <title>Diversity of Bacteria from Kongsfjorden, Arctic.</title>
        <authorList>
            <person name="Yu Y."/>
        </authorList>
    </citation>
    <scope>NUCLEOTIDE SEQUENCE [LARGE SCALE GENOMIC DNA]</scope>
    <source>
        <strain evidence="6 7">SM1923</strain>
    </source>
</reference>
<organism evidence="6 7">
    <name type="scientific">Cobetia crustatorum</name>
    <dbReference type="NCBI Taxonomy" id="553385"/>
    <lineage>
        <taxon>Bacteria</taxon>
        <taxon>Pseudomonadati</taxon>
        <taxon>Pseudomonadota</taxon>
        <taxon>Gammaproteobacteria</taxon>
        <taxon>Oceanospirillales</taxon>
        <taxon>Halomonadaceae</taxon>
        <taxon>Cobetia</taxon>
    </lineage>
</organism>
<dbReference type="Pfam" id="PF00126">
    <property type="entry name" value="HTH_1"/>
    <property type="match status" value="1"/>
</dbReference>
<feature type="domain" description="HTH lysR-type" evidence="5">
    <location>
        <begin position="5"/>
        <end position="61"/>
    </location>
</feature>
<dbReference type="PRINTS" id="PR00039">
    <property type="entry name" value="HTHLYSR"/>
</dbReference>
<dbReference type="Proteomes" id="UP000319941">
    <property type="component" value="Unassembled WGS sequence"/>
</dbReference>
<dbReference type="GO" id="GO:0003700">
    <property type="term" value="F:DNA-binding transcription factor activity"/>
    <property type="evidence" value="ECO:0007669"/>
    <property type="project" value="InterPro"/>
</dbReference>
<dbReference type="InterPro" id="IPR005119">
    <property type="entry name" value="LysR_subst-bd"/>
</dbReference>
<dbReference type="InterPro" id="IPR036388">
    <property type="entry name" value="WH-like_DNA-bd_sf"/>
</dbReference>
<dbReference type="Gene3D" id="3.40.190.290">
    <property type="match status" value="1"/>
</dbReference>
<dbReference type="InterPro" id="IPR050950">
    <property type="entry name" value="HTH-type_LysR_regulators"/>
</dbReference>
<keyword evidence="3" id="KW-0238">DNA-binding</keyword>
<dbReference type="PANTHER" id="PTHR30419:SF8">
    <property type="entry name" value="NITROGEN ASSIMILATION TRANSCRIPTIONAL ACTIVATOR-RELATED"/>
    <property type="match status" value="1"/>
</dbReference>
<keyword evidence="2" id="KW-0805">Transcription regulation</keyword>
<proteinExistence type="inferred from homology"/>
<dbReference type="SUPFAM" id="SSF46785">
    <property type="entry name" value="Winged helix' DNA-binding domain"/>
    <property type="match status" value="1"/>
</dbReference>
<dbReference type="InterPro" id="IPR036390">
    <property type="entry name" value="WH_DNA-bd_sf"/>
</dbReference>
<dbReference type="PROSITE" id="PS50931">
    <property type="entry name" value="HTH_LYSR"/>
    <property type="match status" value="1"/>
</dbReference>
<dbReference type="CDD" id="cd08440">
    <property type="entry name" value="PBP2_LTTR_like_4"/>
    <property type="match status" value="1"/>
</dbReference>
<evidence type="ECO:0000256" key="3">
    <source>
        <dbReference type="ARBA" id="ARBA00023125"/>
    </source>
</evidence>
<dbReference type="AlphaFoldDB" id="A0A558HIC7"/>
<keyword evidence="4" id="KW-0804">Transcription</keyword>
<keyword evidence="7" id="KW-1185">Reference proteome</keyword>
<dbReference type="GO" id="GO:0003677">
    <property type="term" value="F:DNA binding"/>
    <property type="evidence" value="ECO:0007669"/>
    <property type="project" value="UniProtKB-KW"/>
</dbReference>
<evidence type="ECO:0000256" key="2">
    <source>
        <dbReference type="ARBA" id="ARBA00023015"/>
    </source>
</evidence>
<evidence type="ECO:0000313" key="6">
    <source>
        <dbReference type="EMBL" id="TVU68841.1"/>
    </source>
</evidence>
<comment type="similarity">
    <text evidence="1">Belongs to the LysR transcriptional regulatory family.</text>
</comment>
<dbReference type="Gene3D" id="1.10.10.10">
    <property type="entry name" value="Winged helix-like DNA-binding domain superfamily/Winged helix DNA-binding domain"/>
    <property type="match status" value="1"/>
</dbReference>
<dbReference type="EMBL" id="VNFH01000009">
    <property type="protein sequence ID" value="TVU68841.1"/>
    <property type="molecule type" value="Genomic_DNA"/>
</dbReference>
<dbReference type="SUPFAM" id="SSF53850">
    <property type="entry name" value="Periplasmic binding protein-like II"/>
    <property type="match status" value="1"/>
</dbReference>
<gene>
    <name evidence="6" type="ORF">FQP86_13845</name>
</gene>
<evidence type="ECO:0000256" key="4">
    <source>
        <dbReference type="ARBA" id="ARBA00023163"/>
    </source>
</evidence>
<evidence type="ECO:0000313" key="7">
    <source>
        <dbReference type="Proteomes" id="UP000319941"/>
    </source>
</evidence>
<name>A0A558HIC7_9GAMM</name>
<protein>
    <submittedName>
        <fullName evidence="6">LysR family transcriptional regulator</fullName>
    </submittedName>
</protein>
<dbReference type="PANTHER" id="PTHR30419">
    <property type="entry name" value="HTH-TYPE TRANSCRIPTIONAL REGULATOR YBHD"/>
    <property type="match status" value="1"/>
</dbReference>
<dbReference type="RefSeq" id="WP_024950885.1">
    <property type="nucleotide sequence ID" value="NZ_CAWOWR010000147.1"/>
</dbReference>
<accession>A0A558HIC7</accession>
<dbReference type="STRING" id="553385.GCA_000591415_00517"/>
<dbReference type="OrthoDB" id="8437302at2"/>
<evidence type="ECO:0000256" key="1">
    <source>
        <dbReference type="ARBA" id="ARBA00009437"/>
    </source>
</evidence>
<dbReference type="GO" id="GO:0005829">
    <property type="term" value="C:cytosol"/>
    <property type="evidence" value="ECO:0007669"/>
    <property type="project" value="TreeGrafter"/>
</dbReference>